<dbReference type="GO" id="GO:0016887">
    <property type="term" value="F:ATP hydrolysis activity"/>
    <property type="evidence" value="ECO:0007669"/>
    <property type="project" value="InterPro"/>
</dbReference>
<evidence type="ECO:0000256" key="9">
    <source>
        <dbReference type="ARBA" id="ARBA00066388"/>
    </source>
</evidence>
<reference evidence="11 12" key="1">
    <citation type="submission" date="2019-11" db="EMBL/GenBank/DDBJ databases">
        <authorList>
            <person name="He Y."/>
        </authorList>
    </citation>
    <scope>NUCLEOTIDE SEQUENCE [LARGE SCALE GENOMIC DNA]</scope>
    <source>
        <strain evidence="11 12">SCSIO 58843</strain>
    </source>
</reference>
<dbReference type="GO" id="GO:0015408">
    <property type="term" value="F:ABC-type ferric iron transporter activity"/>
    <property type="evidence" value="ECO:0007669"/>
    <property type="project" value="InterPro"/>
</dbReference>
<dbReference type="GO" id="GO:0015418">
    <property type="term" value="F:ABC-type quaternary ammonium compound transporting activity"/>
    <property type="evidence" value="ECO:0007669"/>
    <property type="project" value="UniProtKB-EC"/>
</dbReference>
<dbReference type="SUPFAM" id="SSF50331">
    <property type="entry name" value="MOP-like"/>
    <property type="match status" value="1"/>
</dbReference>
<keyword evidence="6" id="KW-0408">Iron</keyword>
<dbReference type="EC" id="7.6.2.9" evidence="9"/>
<evidence type="ECO:0000313" key="11">
    <source>
        <dbReference type="EMBL" id="QGG97037.1"/>
    </source>
</evidence>
<keyword evidence="7" id="KW-0406">Ion transport</keyword>
<feature type="domain" description="ABC transporter" evidence="10">
    <location>
        <begin position="11"/>
        <end position="241"/>
    </location>
</feature>
<accession>A0A5Q2RS83</accession>
<keyword evidence="3" id="KW-0410">Iron transport</keyword>
<dbReference type="Pfam" id="PF08402">
    <property type="entry name" value="TOBE_2"/>
    <property type="match status" value="1"/>
</dbReference>
<protein>
    <recommendedName>
        <fullName evidence="9">ABC-type quaternary amine transporter</fullName>
        <ecNumber evidence="9">7.6.2.9</ecNumber>
    </recommendedName>
</protein>
<dbReference type="GO" id="GO:0043190">
    <property type="term" value="C:ATP-binding cassette (ABC) transporter complex"/>
    <property type="evidence" value="ECO:0007669"/>
    <property type="project" value="InterPro"/>
</dbReference>
<organism evidence="11 12">
    <name type="scientific">Actinomarinicola tropica</name>
    <dbReference type="NCBI Taxonomy" id="2789776"/>
    <lineage>
        <taxon>Bacteria</taxon>
        <taxon>Bacillati</taxon>
        <taxon>Actinomycetota</taxon>
        <taxon>Acidimicrobiia</taxon>
        <taxon>Acidimicrobiales</taxon>
        <taxon>Iamiaceae</taxon>
        <taxon>Actinomarinicola</taxon>
    </lineage>
</organism>
<keyword evidence="2" id="KW-1003">Cell membrane</keyword>
<evidence type="ECO:0000259" key="10">
    <source>
        <dbReference type="PROSITE" id="PS50893"/>
    </source>
</evidence>
<dbReference type="PANTHER" id="PTHR42781:SF4">
    <property type="entry name" value="SPERMIDINE_PUTRESCINE IMPORT ATP-BINDING PROTEIN POTA"/>
    <property type="match status" value="1"/>
</dbReference>
<evidence type="ECO:0000313" key="12">
    <source>
        <dbReference type="Proteomes" id="UP000334019"/>
    </source>
</evidence>
<evidence type="ECO:0000256" key="5">
    <source>
        <dbReference type="ARBA" id="ARBA00022840"/>
    </source>
</evidence>
<dbReference type="InterPro" id="IPR008995">
    <property type="entry name" value="Mo/tungstate-bd_C_term_dom"/>
</dbReference>
<dbReference type="PANTHER" id="PTHR42781">
    <property type="entry name" value="SPERMIDINE/PUTRESCINE IMPORT ATP-BINDING PROTEIN POTA"/>
    <property type="match status" value="1"/>
</dbReference>
<dbReference type="SMART" id="SM00382">
    <property type="entry name" value="AAA"/>
    <property type="match status" value="1"/>
</dbReference>
<dbReference type="AlphaFoldDB" id="A0A5Q2RS83"/>
<dbReference type="InterPro" id="IPR012340">
    <property type="entry name" value="NA-bd_OB-fold"/>
</dbReference>
<keyword evidence="4" id="KW-0547">Nucleotide-binding</keyword>
<evidence type="ECO:0000256" key="7">
    <source>
        <dbReference type="ARBA" id="ARBA00023065"/>
    </source>
</evidence>
<dbReference type="PROSITE" id="PS00211">
    <property type="entry name" value="ABC_TRANSPORTER_1"/>
    <property type="match status" value="1"/>
</dbReference>
<keyword evidence="12" id="KW-1185">Reference proteome</keyword>
<dbReference type="Gene3D" id="2.40.50.140">
    <property type="entry name" value="Nucleic acid-binding proteins"/>
    <property type="match status" value="1"/>
</dbReference>
<dbReference type="InterPro" id="IPR003593">
    <property type="entry name" value="AAA+_ATPase"/>
</dbReference>
<gene>
    <name evidence="11" type="ORF">GH723_08275</name>
</gene>
<dbReference type="InterPro" id="IPR003439">
    <property type="entry name" value="ABC_transporter-like_ATP-bd"/>
</dbReference>
<evidence type="ECO:0000256" key="8">
    <source>
        <dbReference type="ARBA" id="ARBA00023136"/>
    </source>
</evidence>
<dbReference type="InterPro" id="IPR015853">
    <property type="entry name" value="ABC_transpr_FbpC"/>
</dbReference>
<dbReference type="FunFam" id="3.40.50.300:FF:000425">
    <property type="entry name" value="Probable ABC transporter, ATP-binding subunit"/>
    <property type="match status" value="1"/>
</dbReference>
<evidence type="ECO:0000256" key="3">
    <source>
        <dbReference type="ARBA" id="ARBA00022496"/>
    </source>
</evidence>
<dbReference type="EMBL" id="CP045851">
    <property type="protein sequence ID" value="QGG97037.1"/>
    <property type="molecule type" value="Genomic_DNA"/>
</dbReference>
<proteinExistence type="predicted"/>
<dbReference type="GO" id="GO:0005524">
    <property type="term" value="F:ATP binding"/>
    <property type="evidence" value="ECO:0007669"/>
    <property type="project" value="UniProtKB-KW"/>
</dbReference>
<dbReference type="InterPro" id="IPR017871">
    <property type="entry name" value="ABC_transporter-like_CS"/>
</dbReference>
<keyword evidence="5 11" id="KW-0067">ATP-binding</keyword>
<dbReference type="SUPFAM" id="SSF52540">
    <property type="entry name" value="P-loop containing nucleoside triphosphate hydrolases"/>
    <property type="match status" value="1"/>
</dbReference>
<evidence type="ECO:0000256" key="4">
    <source>
        <dbReference type="ARBA" id="ARBA00022741"/>
    </source>
</evidence>
<evidence type="ECO:0000256" key="1">
    <source>
        <dbReference type="ARBA" id="ARBA00022448"/>
    </source>
</evidence>
<evidence type="ECO:0000256" key="6">
    <source>
        <dbReference type="ARBA" id="ARBA00023004"/>
    </source>
</evidence>
<keyword evidence="8" id="KW-0472">Membrane</keyword>
<dbReference type="InterPro" id="IPR050093">
    <property type="entry name" value="ABC_SmlMolc_Importer"/>
</dbReference>
<dbReference type="Gene3D" id="3.40.50.300">
    <property type="entry name" value="P-loop containing nucleotide triphosphate hydrolases"/>
    <property type="match status" value="1"/>
</dbReference>
<dbReference type="CDD" id="cd03259">
    <property type="entry name" value="ABC_Carb_Solutes_like"/>
    <property type="match status" value="1"/>
</dbReference>
<name>A0A5Q2RS83_9ACTN</name>
<keyword evidence="1" id="KW-0813">Transport</keyword>
<sequence length="366" mass="38498">MTLDDERQTAIDARGISKAFGANAVLDQVDLVVTPGDTVALLGPSGCGKTTLLRTIAGLERPDAGTVSIDGQLVVGPRTHVPPERRRIGMVFQDWALFPHLSVGANVGYGLSREDRRGGRVEESLRLVGLGGFADRMPSTLSGGQQQRVALARALAPRPKAILLDEPFSNLDTALRVQVRTEVHALLTQLGITTVFVTHDQEEAFVLGDQVAVMSGGRIEQQAPPAELYDHPASAWVARFVGDANLLVADADGSVAATRIGPVALRSAASGPVEVLLRPEQVLVHAGQVEDLGGAAATVELVEFYGHDSVTIVRLDDGTELRARTAGAPHVRRGDRVRVGAAPGATVVGFDQRTTDSPTSAVSSSA</sequence>
<evidence type="ECO:0000256" key="2">
    <source>
        <dbReference type="ARBA" id="ARBA00022475"/>
    </source>
</evidence>
<dbReference type="PROSITE" id="PS50893">
    <property type="entry name" value="ABC_TRANSPORTER_2"/>
    <property type="match status" value="1"/>
</dbReference>
<dbReference type="KEGG" id="atq:GH723_08275"/>
<dbReference type="Pfam" id="PF00005">
    <property type="entry name" value="ABC_tran"/>
    <property type="match status" value="1"/>
</dbReference>
<dbReference type="InterPro" id="IPR027417">
    <property type="entry name" value="P-loop_NTPase"/>
</dbReference>
<dbReference type="InterPro" id="IPR013611">
    <property type="entry name" value="Transp-assoc_OB_typ2"/>
</dbReference>
<dbReference type="Proteomes" id="UP000334019">
    <property type="component" value="Chromosome"/>
</dbReference>